<dbReference type="AlphaFoldDB" id="A0AAV4D833"/>
<accession>A0AAV4D833</accession>
<evidence type="ECO:0000313" key="2">
    <source>
        <dbReference type="Proteomes" id="UP000735302"/>
    </source>
</evidence>
<protein>
    <submittedName>
        <fullName evidence="1">Uncharacterized protein</fullName>
    </submittedName>
</protein>
<sequence>MVEYTFITKLSSPNMGEMPKLIFVYGASVVFNNTETASQLDNWPPKVLPRWLADYTRRFTLPKQRYASTEGEASALAWEHEQTKISLKTVPTR</sequence>
<dbReference type="EMBL" id="BLXT01007613">
    <property type="protein sequence ID" value="GFO40393.1"/>
    <property type="molecule type" value="Genomic_DNA"/>
</dbReference>
<proteinExistence type="predicted"/>
<gene>
    <name evidence="1" type="ORF">PoB_006689800</name>
</gene>
<name>A0AAV4D833_9GAST</name>
<comment type="caution">
    <text evidence="1">The sequence shown here is derived from an EMBL/GenBank/DDBJ whole genome shotgun (WGS) entry which is preliminary data.</text>
</comment>
<keyword evidence="2" id="KW-1185">Reference proteome</keyword>
<reference evidence="1 2" key="1">
    <citation type="journal article" date="2021" name="Elife">
        <title>Chloroplast acquisition without the gene transfer in kleptoplastic sea slugs, Plakobranchus ocellatus.</title>
        <authorList>
            <person name="Maeda T."/>
            <person name="Takahashi S."/>
            <person name="Yoshida T."/>
            <person name="Shimamura S."/>
            <person name="Takaki Y."/>
            <person name="Nagai Y."/>
            <person name="Toyoda A."/>
            <person name="Suzuki Y."/>
            <person name="Arimoto A."/>
            <person name="Ishii H."/>
            <person name="Satoh N."/>
            <person name="Nishiyama T."/>
            <person name="Hasebe M."/>
            <person name="Maruyama T."/>
            <person name="Minagawa J."/>
            <person name="Obokata J."/>
            <person name="Shigenobu S."/>
        </authorList>
    </citation>
    <scope>NUCLEOTIDE SEQUENCE [LARGE SCALE GENOMIC DNA]</scope>
</reference>
<dbReference type="Proteomes" id="UP000735302">
    <property type="component" value="Unassembled WGS sequence"/>
</dbReference>
<organism evidence="1 2">
    <name type="scientific">Plakobranchus ocellatus</name>
    <dbReference type="NCBI Taxonomy" id="259542"/>
    <lineage>
        <taxon>Eukaryota</taxon>
        <taxon>Metazoa</taxon>
        <taxon>Spiralia</taxon>
        <taxon>Lophotrochozoa</taxon>
        <taxon>Mollusca</taxon>
        <taxon>Gastropoda</taxon>
        <taxon>Heterobranchia</taxon>
        <taxon>Euthyneura</taxon>
        <taxon>Panpulmonata</taxon>
        <taxon>Sacoglossa</taxon>
        <taxon>Placobranchoidea</taxon>
        <taxon>Plakobranchidae</taxon>
        <taxon>Plakobranchus</taxon>
    </lineage>
</organism>
<evidence type="ECO:0000313" key="1">
    <source>
        <dbReference type="EMBL" id="GFO40393.1"/>
    </source>
</evidence>